<dbReference type="SUPFAM" id="SSF48264">
    <property type="entry name" value="Cytochrome P450"/>
    <property type="match status" value="1"/>
</dbReference>
<evidence type="ECO:0000256" key="11">
    <source>
        <dbReference type="ARBA" id="ARBA00023004"/>
    </source>
</evidence>
<reference evidence="17" key="1">
    <citation type="submission" date="2014-11" db="EMBL/GenBank/DDBJ databases">
        <authorList>
            <person name="Geib S."/>
        </authorList>
    </citation>
    <scope>NUCLEOTIDE SEQUENCE</scope>
</reference>
<evidence type="ECO:0000256" key="15">
    <source>
        <dbReference type="RuleBase" id="RU000461"/>
    </source>
</evidence>
<dbReference type="GO" id="GO:0005506">
    <property type="term" value="F:iron ion binding"/>
    <property type="evidence" value="ECO:0007669"/>
    <property type="project" value="InterPro"/>
</dbReference>
<keyword evidence="16" id="KW-1133">Transmembrane helix</keyword>
<dbReference type="InterPro" id="IPR002403">
    <property type="entry name" value="Cyt_P450_E_grp-IV"/>
</dbReference>
<comment type="similarity">
    <text evidence="5 15">Belongs to the cytochrome P450 family.</text>
</comment>
<dbReference type="CDD" id="cd11056">
    <property type="entry name" value="CYP6-like"/>
    <property type="match status" value="1"/>
</dbReference>
<evidence type="ECO:0000256" key="10">
    <source>
        <dbReference type="ARBA" id="ARBA00023002"/>
    </source>
</evidence>
<protein>
    <submittedName>
        <fullName evidence="17">Probable cytochrome P450 6g2</fullName>
    </submittedName>
</protein>
<dbReference type="PRINTS" id="PR00465">
    <property type="entry name" value="EP450IV"/>
</dbReference>
<evidence type="ECO:0000313" key="17">
    <source>
        <dbReference type="EMBL" id="JAD14134.1"/>
    </source>
</evidence>
<keyword evidence="6 14" id="KW-0349">Heme</keyword>
<keyword evidence="7 14" id="KW-0479">Metal-binding</keyword>
<evidence type="ECO:0000256" key="7">
    <source>
        <dbReference type="ARBA" id="ARBA00022723"/>
    </source>
</evidence>
<dbReference type="PRINTS" id="PR00385">
    <property type="entry name" value="P450"/>
</dbReference>
<feature type="transmembrane region" description="Helical" evidence="16">
    <location>
        <begin position="20"/>
        <end position="37"/>
    </location>
</feature>
<dbReference type="PANTHER" id="PTHR24292">
    <property type="entry name" value="CYTOCHROME P450"/>
    <property type="match status" value="1"/>
</dbReference>
<comment type="cofactor">
    <cofactor evidence="1 14">
        <name>heme</name>
        <dbReference type="ChEBI" id="CHEBI:30413"/>
    </cofactor>
</comment>
<sequence>MFILSVLYGLGRALTARNLTEILATLAFICCALYLWLQYQYSYWRRHRIPYIEPSLLFGNLKGIIKSEVDSCALFQHLYRHEKAKDHPAVGIYVMNKPSLLIRDLELIKAIMIKDFNYFSDRHASSDPHSDSLGSDNLFFTKNPKWKEIRVKLTPVFTSGKMKQLFPLIEEVAREYEKYLHALEVDPKTNTKILEVREANALYTTDVIAITAYGVQANSLNDPNGIFRKRGKEVFTFTWLRSLEFKAIFFLPIVVKLFRFKVFSKETTVFLRDLINHVMDERIRTGLVRNDLIDVLIKFKQEAEEELKEGKKPFILERDALAAQAAIFFTAGFETTSSAMSLAMFEMAHNQEVQRRLRAELLEAYKINDGKITYEMLMSLKYMDNVLKEVLRRYPTLPFLERVCTPKADETGYSLKAFGMDFTVPRTMPVYMPIQAIHMDPKNFKDPETFNPDRFLPENKHENNMNAYMPFGIGPHNCIGERFAMMQTKLGLLYFFRNHYVTTCEKTPTKILLEPRAVILKAMCDIQLKLVPDPLF</sequence>
<dbReference type="EMBL" id="GBXI01000158">
    <property type="protein sequence ID" value="JAD14134.1"/>
    <property type="molecule type" value="Transcribed_RNA"/>
</dbReference>
<proteinExistence type="inferred from homology"/>
<name>A0A0A1XS29_ZEUCU</name>
<evidence type="ECO:0000256" key="13">
    <source>
        <dbReference type="ARBA" id="ARBA00023136"/>
    </source>
</evidence>
<evidence type="ECO:0000256" key="5">
    <source>
        <dbReference type="ARBA" id="ARBA00010617"/>
    </source>
</evidence>
<dbReference type="GO" id="GO:0046701">
    <property type="term" value="P:insecticide catabolic process"/>
    <property type="evidence" value="ECO:0007669"/>
    <property type="project" value="TreeGrafter"/>
</dbReference>
<evidence type="ECO:0000256" key="16">
    <source>
        <dbReference type="SAM" id="Phobius"/>
    </source>
</evidence>
<comment type="subcellular location">
    <subcellularLocation>
        <location evidence="4">Endoplasmic reticulum membrane</location>
        <topology evidence="4">Peripheral membrane protein</topology>
    </subcellularLocation>
    <subcellularLocation>
        <location evidence="3">Microsome membrane</location>
        <topology evidence="3">Peripheral membrane protein</topology>
    </subcellularLocation>
</comment>
<evidence type="ECO:0000256" key="9">
    <source>
        <dbReference type="ARBA" id="ARBA00022848"/>
    </source>
</evidence>
<feature type="binding site" description="axial binding residue" evidence="14">
    <location>
        <position position="478"/>
    </location>
    <ligand>
        <name>heme</name>
        <dbReference type="ChEBI" id="CHEBI:30413"/>
    </ligand>
    <ligandPart>
        <name>Fe</name>
        <dbReference type="ChEBI" id="CHEBI:18248"/>
    </ligandPart>
</feature>
<evidence type="ECO:0000256" key="1">
    <source>
        <dbReference type="ARBA" id="ARBA00001971"/>
    </source>
</evidence>
<dbReference type="AlphaFoldDB" id="A0A0A1XS29"/>
<dbReference type="FunFam" id="1.10.630.10:FF:000042">
    <property type="entry name" value="Cytochrome P450"/>
    <property type="match status" value="1"/>
</dbReference>
<evidence type="ECO:0000256" key="8">
    <source>
        <dbReference type="ARBA" id="ARBA00022824"/>
    </source>
</evidence>
<dbReference type="InterPro" id="IPR017972">
    <property type="entry name" value="Cyt_P450_CS"/>
</dbReference>
<gene>
    <name evidence="17" type="primary">Cyp6g2</name>
    <name evidence="17" type="ORF">g.28534</name>
</gene>
<keyword evidence="12 15" id="KW-0503">Monooxygenase</keyword>
<evidence type="ECO:0000256" key="6">
    <source>
        <dbReference type="ARBA" id="ARBA00022617"/>
    </source>
</evidence>
<dbReference type="GO" id="GO:0016705">
    <property type="term" value="F:oxidoreductase activity, acting on paired donors, with incorporation or reduction of molecular oxygen"/>
    <property type="evidence" value="ECO:0007669"/>
    <property type="project" value="InterPro"/>
</dbReference>
<keyword evidence="8" id="KW-0256">Endoplasmic reticulum</keyword>
<evidence type="ECO:0000256" key="4">
    <source>
        <dbReference type="ARBA" id="ARBA00004406"/>
    </source>
</evidence>
<reference evidence="17" key="2">
    <citation type="journal article" date="2015" name="Gigascience">
        <title>Reconstructing a comprehensive transcriptome assembly of a white-pupal translocated strain of the pest fruit fly Bactrocera cucurbitae.</title>
        <authorList>
            <person name="Sim S.B."/>
            <person name="Calla B."/>
            <person name="Hall B."/>
            <person name="DeRego T."/>
            <person name="Geib S.M."/>
        </authorList>
    </citation>
    <scope>NUCLEOTIDE SEQUENCE</scope>
</reference>
<dbReference type="InterPro" id="IPR050476">
    <property type="entry name" value="Insect_CytP450_Detox"/>
</dbReference>
<keyword evidence="9" id="KW-0492">Microsome</keyword>
<dbReference type="Pfam" id="PF00067">
    <property type="entry name" value="p450"/>
    <property type="match status" value="1"/>
</dbReference>
<comment type="function">
    <text evidence="2">May be involved in the metabolism of insect hormones and in the breakdown of synthetic insecticides.</text>
</comment>
<dbReference type="GO" id="GO:0005789">
    <property type="term" value="C:endoplasmic reticulum membrane"/>
    <property type="evidence" value="ECO:0007669"/>
    <property type="project" value="UniProtKB-SubCell"/>
</dbReference>
<keyword evidence="11 14" id="KW-0408">Iron</keyword>
<dbReference type="PROSITE" id="PS00086">
    <property type="entry name" value="CYTOCHROME_P450"/>
    <property type="match status" value="1"/>
</dbReference>
<evidence type="ECO:0000256" key="2">
    <source>
        <dbReference type="ARBA" id="ARBA00003690"/>
    </source>
</evidence>
<accession>A0A0A1XS29</accession>
<evidence type="ECO:0000256" key="3">
    <source>
        <dbReference type="ARBA" id="ARBA00004174"/>
    </source>
</evidence>
<dbReference type="GO" id="GO:0020037">
    <property type="term" value="F:heme binding"/>
    <property type="evidence" value="ECO:0007669"/>
    <property type="project" value="InterPro"/>
</dbReference>
<dbReference type="PANTHER" id="PTHR24292:SF45">
    <property type="entry name" value="CYTOCHROME P450 6G1-RELATED"/>
    <property type="match status" value="1"/>
</dbReference>
<dbReference type="InterPro" id="IPR036396">
    <property type="entry name" value="Cyt_P450_sf"/>
</dbReference>
<organism evidence="17">
    <name type="scientific">Zeugodacus cucurbitae</name>
    <name type="common">Melon fruit fly</name>
    <name type="synonym">Bactrocera cucurbitae</name>
    <dbReference type="NCBI Taxonomy" id="28588"/>
    <lineage>
        <taxon>Eukaryota</taxon>
        <taxon>Metazoa</taxon>
        <taxon>Ecdysozoa</taxon>
        <taxon>Arthropoda</taxon>
        <taxon>Hexapoda</taxon>
        <taxon>Insecta</taxon>
        <taxon>Pterygota</taxon>
        <taxon>Neoptera</taxon>
        <taxon>Endopterygota</taxon>
        <taxon>Diptera</taxon>
        <taxon>Brachycera</taxon>
        <taxon>Muscomorpha</taxon>
        <taxon>Tephritoidea</taxon>
        <taxon>Tephritidae</taxon>
        <taxon>Zeugodacus</taxon>
        <taxon>Zeugodacus</taxon>
    </lineage>
</organism>
<dbReference type="InterPro" id="IPR001128">
    <property type="entry name" value="Cyt_P450"/>
</dbReference>
<keyword evidence="16" id="KW-0812">Transmembrane</keyword>
<keyword evidence="10 15" id="KW-0560">Oxidoreductase</keyword>
<keyword evidence="13 16" id="KW-0472">Membrane</keyword>
<evidence type="ECO:0000256" key="12">
    <source>
        <dbReference type="ARBA" id="ARBA00023033"/>
    </source>
</evidence>
<evidence type="ECO:0000256" key="14">
    <source>
        <dbReference type="PIRSR" id="PIRSR602403-1"/>
    </source>
</evidence>
<dbReference type="Gene3D" id="1.10.630.10">
    <property type="entry name" value="Cytochrome P450"/>
    <property type="match status" value="1"/>
</dbReference>
<dbReference type="GO" id="GO:0004497">
    <property type="term" value="F:monooxygenase activity"/>
    <property type="evidence" value="ECO:0007669"/>
    <property type="project" value="UniProtKB-KW"/>
</dbReference>
<dbReference type="GO" id="GO:0046680">
    <property type="term" value="P:response to DDT"/>
    <property type="evidence" value="ECO:0007669"/>
    <property type="project" value="TreeGrafter"/>
</dbReference>